<name>A0A558CLW3_9GAMM</name>
<keyword evidence="1" id="KW-0489">Methyltransferase</keyword>
<dbReference type="Proteomes" id="UP000317355">
    <property type="component" value="Unassembled WGS sequence"/>
</dbReference>
<dbReference type="EMBL" id="VMRY01000116">
    <property type="protein sequence ID" value="TVT49705.1"/>
    <property type="molecule type" value="Genomic_DNA"/>
</dbReference>
<accession>A0A558CLW3</accession>
<evidence type="ECO:0000313" key="1">
    <source>
        <dbReference type="EMBL" id="TVT49705.1"/>
    </source>
</evidence>
<dbReference type="Gene3D" id="3.40.50.150">
    <property type="entry name" value="Vaccinia Virus protein VP39"/>
    <property type="match status" value="1"/>
</dbReference>
<reference evidence="1 2" key="1">
    <citation type="submission" date="2019-07" db="EMBL/GenBank/DDBJ databases">
        <title>The pathways for chlorine oxyanion respiration interact through the shared metabolite chlorate.</title>
        <authorList>
            <person name="Barnum T.P."/>
            <person name="Cheng Y."/>
            <person name="Hill K.A."/>
            <person name="Lucas L.N."/>
            <person name="Carlson H.K."/>
            <person name="Coates J.D."/>
        </authorList>
    </citation>
    <scope>NUCLEOTIDE SEQUENCE [LARGE SCALE GENOMIC DNA]</scope>
    <source>
        <strain evidence="1">BK-3</strain>
    </source>
</reference>
<dbReference type="GO" id="GO:0032259">
    <property type="term" value="P:methylation"/>
    <property type="evidence" value="ECO:0007669"/>
    <property type="project" value="UniProtKB-KW"/>
</dbReference>
<sequence>MIVTKRQGFAEGLDPLRVPEVVEVDSRTECHVTPLDVATRMVEYLGPVGDYLTVDPQAGTGNLIQALYDAGHSPRETVAIERHYGLCQAIRQRFKGDQCIDPISRCFLDYTDELAGKIEFPRIIMNPPFRHVKKHMAAALRLLGRGGHDMATLVALVPSTYEHEEAEVMEYLGRDVFPTAAVRTKIIRIKR</sequence>
<evidence type="ECO:0000313" key="2">
    <source>
        <dbReference type="Proteomes" id="UP000317355"/>
    </source>
</evidence>
<comment type="caution">
    <text evidence="1">The sequence shown here is derived from an EMBL/GenBank/DDBJ whole genome shotgun (WGS) entry which is preliminary data.</text>
</comment>
<dbReference type="AlphaFoldDB" id="A0A558CLW3"/>
<organism evidence="1 2">
    <name type="scientific">Sedimenticola thiotaurini</name>
    <dbReference type="NCBI Taxonomy" id="1543721"/>
    <lineage>
        <taxon>Bacteria</taxon>
        <taxon>Pseudomonadati</taxon>
        <taxon>Pseudomonadota</taxon>
        <taxon>Gammaproteobacteria</taxon>
        <taxon>Chromatiales</taxon>
        <taxon>Sedimenticolaceae</taxon>
        <taxon>Sedimenticola</taxon>
    </lineage>
</organism>
<proteinExistence type="predicted"/>
<gene>
    <name evidence="1" type="ORF">FHK82_16965</name>
</gene>
<dbReference type="InterPro" id="IPR029063">
    <property type="entry name" value="SAM-dependent_MTases_sf"/>
</dbReference>
<keyword evidence="1" id="KW-0808">Transferase</keyword>
<protein>
    <submittedName>
        <fullName evidence="1">Methyltransferase type 11</fullName>
    </submittedName>
</protein>
<dbReference type="SUPFAM" id="SSF53335">
    <property type="entry name" value="S-adenosyl-L-methionine-dependent methyltransferases"/>
    <property type="match status" value="1"/>
</dbReference>
<dbReference type="GO" id="GO:0008168">
    <property type="term" value="F:methyltransferase activity"/>
    <property type="evidence" value="ECO:0007669"/>
    <property type="project" value="UniProtKB-KW"/>
</dbReference>